<sequence length="100" mass="11994">MSNITKREFAMLDITKSNYLTWAFDVKIHLTSLYLSQTILLGYDCTSAQKAKAFIFIRHHLHENLKFEYLTEEDPLVLWKSLRDRYDHQQDVVFPYAMFE</sequence>
<dbReference type="OrthoDB" id="1292273at2759"/>
<dbReference type="PANTHER" id="PTHR33325:SF12">
    <property type="entry name" value="ZINC FINGER, CCHC-TYPE-RELATED"/>
    <property type="match status" value="1"/>
</dbReference>
<proteinExistence type="predicted"/>
<gene>
    <name evidence="1" type="ORF">CFOL_v3_32873</name>
</gene>
<dbReference type="PANTHER" id="PTHR33325">
    <property type="entry name" value="ZINC FINGER, CCHC-TYPE-RELATED"/>
    <property type="match status" value="1"/>
</dbReference>
<dbReference type="Proteomes" id="UP000187406">
    <property type="component" value="Unassembled WGS sequence"/>
</dbReference>
<keyword evidence="2" id="KW-1185">Reference proteome</keyword>
<reference evidence="2" key="1">
    <citation type="submission" date="2016-04" db="EMBL/GenBank/DDBJ databases">
        <title>Cephalotus genome sequencing.</title>
        <authorList>
            <person name="Fukushima K."/>
            <person name="Hasebe M."/>
            <person name="Fang X."/>
        </authorList>
    </citation>
    <scope>NUCLEOTIDE SEQUENCE [LARGE SCALE GENOMIC DNA]</scope>
    <source>
        <strain evidence="2">cv. St1</strain>
    </source>
</reference>
<dbReference type="InParanoid" id="A0A1Q3DAK1"/>
<evidence type="ECO:0000313" key="2">
    <source>
        <dbReference type="Proteomes" id="UP000187406"/>
    </source>
</evidence>
<accession>A0A1Q3DAK1</accession>
<protein>
    <recommendedName>
        <fullName evidence="3">UBN2_3 domain-containing protein</fullName>
    </recommendedName>
</protein>
<evidence type="ECO:0008006" key="3">
    <source>
        <dbReference type="Google" id="ProtNLM"/>
    </source>
</evidence>
<name>A0A1Q3DAK1_CEPFO</name>
<feature type="non-terminal residue" evidence="1">
    <location>
        <position position="100"/>
    </location>
</feature>
<organism evidence="1 2">
    <name type="scientific">Cephalotus follicularis</name>
    <name type="common">Albany pitcher plant</name>
    <dbReference type="NCBI Taxonomy" id="3775"/>
    <lineage>
        <taxon>Eukaryota</taxon>
        <taxon>Viridiplantae</taxon>
        <taxon>Streptophyta</taxon>
        <taxon>Embryophyta</taxon>
        <taxon>Tracheophyta</taxon>
        <taxon>Spermatophyta</taxon>
        <taxon>Magnoliopsida</taxon>
        <taxon>eudicotyledons</taxon>
        <taxon>Gunneridae</taxon>
        <taxon>Pentapetalae</taxon>
        <taxon>rosids</taxon>
        <taxon>fabids</taxon>
        <taxon>Oxalidales</taxon>
        <taxon>Cephalotaceae</taxon>
        <taxon>Cephalotus</taxon>
    </lineage>
</organism>
<evidence type="ECO:0000313" key="1">
    <source>
        <dbReference type="EMBL" id="GAV89459.1"/>
    </source>
</evidence>
<dbReference type="AlphaFoldDB" id="A0A1Q3DAK1"/>
<comment type="caution">
    <text evidence="1">The sequence shown here is derived from an EMBL/GenBank/DDBJ whole genome shotgun (WGS) entry which is preliminary data.</text>
</comment>
<dbReference type="EMBL" id="BDDD01005506">
    <property type="protein sequence ID" value="GAV89459.1"/>
    <property type="molecule type" value="Genomic_DNA"/>
</dbReference>